<dbReference type="Pfam" id="PF04122">
    <property type="entry name" value="CW_binding_2"/>
    <property type="match status" value="3"/>
</dbReference>
<dbReference type="Gene3D" id="2.60.120.380">
    <property type="match status" value="3"/>
</dbReference>
<dbReference type="EMBL" id="LK996017">
    <property type="protein sequence ID" value="CDX04965.1"/>
    <property type="molecule type" value="Genomic_DNA"/>
</dbReference>
<name>A0A098B9B6_DESHA</name>
<feature type="signal peptide" evidence="1">
    <location>
        <begin position="1"/>
        <end position="30"/>
    </location>
</feature>
<dbReference type="Gene3D" id="3.40.50.12090">
    <property type="match status" value="2"/>
</dbReference>
<proteinExistence type="predicted"/>
<reference evidence="2" key="1">
    <citation type="submission" date="2014-07" db="EMBL/GenBank/DDBJ databases">
        <authorList>
            <person name="Hornung V.Bastian."/>
        </authorList>
    </citation>
    <scope>NUCLEOTIDE SEQUENCE</scope>
    <source>
        <strain evidence="2">PCE-S</strain>
    </source>
</reference>
<dbReference type="InterPro" id="IPR051922">
    <property type="entry name" value="Bact_Sporulation_Assoc"/>
</dbReference>
<dbReference type="AlphaFoldDB" id="A0A098B9B6"/>
<organism evidence="2">
    <name type="scientific">Desulfitobacterium hafniense</name>
    <name type="common">Desulfitobacterium frappieri</name>
    <dbReference type="NCBI Taxonomy" id="49338"/>
    <lineage>
        <taxon>Bacteria</taxon>
        <taxon>Bacillati</taxon>
        <taxon>Bacillota</taxon>
        <taxon>Clostridia</taxon>
        <taxon>Eubacteriales</taxon>
        <taxon>Desulfitobacteriaceae</taxon>
        <taxon>Desulfitobacterium</taxon>
    </lineage>
</organism>
<dbReference type="PANTHER" id="PTHR30032:SF8">
    <property type="entry name" value="GERMINATION-SPECIFIC N-ACETYLMURAMOYL-L-ALANINE AMIDASE"/>
    <property type="match status" value="1"/>
</dbReference>
<feature type="chain" id="PRO_5001938608" evidence="1">
    <location>
        <begin position="31"/>
        <end position="641"/>
    </location>
</feature>
<evidence type="ECO:0000256" key="1">
    <source>
        <dbReference type="SAM" id="SignalP"/>
    </source>
</evidence>
<sequence>MSKMRQKWLAGCIALAFSVSTLFSPALAMAATDSATADILRLGGKDRYETAAQIAQQGWQKSDYAVLSAGMNENLVDALTAAPLAKAKNAPILLTEGGKLNSFTQQELSRLGVKEVYVTSGSKVIRKPVLDQLEAMGITVNFLGGKDRFDTAVNIAKELPEVTELVVTTAWANADALSVASIAATKGIPILLTDSQSLNADVEAYVDSIWSKVTKTYVLGGSGAIKDSVKASLPNSVRIGGEDRYATNREILKTFVSDLKSDQILIANGKNAHLVDSLAGAPYAALSQSPMVLVDERINSATKEFLKTNLLPDKVVALGGEQVVGIKLLKSLLSDEEDDTDVGTQGNVFSGKLAYKGQKDSYTYVAPKTGRYRFDFGTDDVTSSYRFYMKAMNNRDLANVTTGRYTVGATVDLTAGEQYTVAVSQYEGTPAYTIKIGIPNDPAVIIGDVFSGKLAYTDQKDSYTYIAPKTGRYRFDFGTDDVTSSYRFYMKAMNNKDLANVTTGRYTVGATVDLTVGEQYTIEISQYEGTPAYTIKIGIPNDPAVIIGDVFSGKLAYTDQKDSYTYIAPKTGRYRFDFETDDVKSSYRFYMKAMNNKDLANVTTGRYTVGATVDLTVGEQYTIEVSQYEGTPVYTITIGMP</sequence>
<keyword evidence="1" id="KW-0732">Signal</keyword>
<evidence type="ECO:0000313" key="2">
    <source>
        <dbReference type="EMBL" id="CDX04965.1"/>
    </source>
</evidence>
<dbReference type="InterPro" id="IPR007253">
    <property type="entry name" value="Cell_wall-bd_2"/>
</dbReference>
<gene>
    <name evidence="2" type="ORF">DPCES_5079</name>
</gene>
<protein>
    <submittedName>
        <fullName evidence="2">N-acetylmuramoyl-L-alanine amidase LytC</fullName>
    </submittedName>
</protein>
<accession>A0A098B9B6</accession>
<dbReference type="PANTHER" id="PTHR30032">
    <property type="entry name" value="N-ACETYLMURAMOYL-L-ALANINE AMIDASE-RELATED"/>
    <property type="match status" value="1"/>
</dbReference>
<dbReference type="PATRIC" id="fig|49338.4.peg.5465"/>
<dbReference type="RefSeq" id="WP_208926629.1">
    <property type="nucleotide sequence ID" value="NZ_LK996017.1"/>
</dbReference>